<protein>
    <submittedName>
        <fullName evidence="2">MarR family transcriptional regulator</fullName>
    </submittedName>
</protein>
<gene>
    <name evidence="2" type="ORF">FXF47_05665</name>
</gene>
<dbReference type="GO" id="GO:0006950">
    <property type="term" value="P:response to stress"/>
    <property type="evidence" value="ECO:0007669"/>
    <property type="project" value="TreeGrafter"/>
</dbReference>
<dbReference type="PANTHER" id="PTHR33164:SF57">
    <property type="entry name" value="MARR-FAMILY TRANSCRIPTIONAL REGULATOR"/>
    <property type="match status" value="1"/>
</dbReference>
<feature type="domain" description="HTH marR-type" evidence="1">
    <location>
        <begin position="2"/>
        <end position="139"/>
    </location>
</feature>
<name>A0A5D0MBH2_9BACT</name>
<dbReference type="AlphaFoldDB" id="A0A5D0MBH2"/>
<dbReference type="Gene3D" id="1.10.10.10">
    <property type="entry name" value="Winged helix-like DNA-binding domain superfamily/Winged helix DNA-binding domain"/>
    <property type="match status" value="1"/>
</dbReference>
<evidence type="ECO:0000313" key="2">
    <source>
        <dbReference type="EMBL" id="TYB31124.1"/>
    </source>
</evidence>
<keyword evidence="3" id="KW-1185">Reference proteome</keyword>
<evidence type="ECO:0000259" key="1">
    <source>
        <dbReference type="PROSITE" id="PS50995"/>
    </source>
</evidence>
<dbReference type="Pfam" id="PF12802">
    <property type="entry name" value="MarR_2"/>
    <property type="match status" value="1"/>
</dbReference>
<reference evidence="2" key="1">
    <citation type="submission" date="2019-08" db="EMBL/GenBank/DDBJ databases">
        <title>Genomic characterization of a novel candidate phylum (ARYD3) from a high temperature, high salinity tertiary oil reservoir in north central Oklahoma, USA.</title>
        <authorList>
            <person name="Youssef N.H."/>
            <person name="Yadav A."/>
            <person name="Elshahed M.S."/>
        </authorList>
    </citation>
    <scope>NUCLEOTIDE SEQUENCE [LARGE SCALE GENOMIC DNA]</scope>
    <source>
        <strain evidence="2">ARYD3</strain>
    </source>
</reference>
<dbReference type="SUPFAM" id="SSF46785">
    <property type="entry name" value="Winged helix' DNA-binding domain"/>
    <property type="match status" value="1"/>
</dbReference>
<dbReference type="Proteomes" id="UP000324143">
    <property type="component" value="Unassembled WGS sequence"/>
</dbReference>
<proteinExistence type="predicted"/>
<dbReference type="PRINTS" id="PR00598">
    <property type="entry name" value="HTHMARR"/>
</dbReference>
<dbReference type="PROSITE" id="PS50995">
    <property type="entry name" value="HTH_MARR_2"/>
    <property type="match status" value="1"/>
</dbReference>
<dbReference type="SMART" id="SM00347">
    <property type="entry name" value="HTH_MARR"/>
    <property type="match status" value="1"/>
</dbReference>
<dbReference type="EMBL" id="VSIX01000054">
    <property type="protein sequence ID" value="TYB31124.1"/>
    <property type="molecule type" value="Genomic_DNA"/>
</dbReference>
<dbReference type="InterPro" id="IPR036388">
    <property type="entry name" value="WH-like_DNA-bd_sf"/>
</dbReference>
<accession>A0A5D0MBH2</accession>
<organism evidence="2 3">
    <name type="scientific">Candidatus Mcinerneyibacterium aminivorans</name>
    <dbReference type="NCBI Taxonomy" id="2703815"/>
    <lineage>
        <taxon>Bacteria</taxon>
        <taxon>Candidatus Macinerneyibacteriota</taxon>
        <taxon>Candidatus Mcinerneyibacteria</taxon>
        <taxon>Candidatus Mcinerneyibacteriales</taxon>
        <taxon>Candidatus Mcinerneyibacteriaceae</taxon>
        <taxon>Candidatus Mcinerneyibacterium</taxon>
    </lineage>
</organism>
<dbReference type="InterPro" id="IPR039422">
    <property type="entry name" value="MarR/SlyA-like"/>
</dbReference>
<comment type="caution">
    <text evidence="2">The sequence shown here is derived from an EMBL/GenBank/DDBJ whole genome shotgun (WGS) entry which is preliminary data.</text>
</comment>
<sequence length="141" mass="16710">MDKDIFNKMKNIRKKANDYFCEQMKKNNIKKICSSHGSILIALYRAENSRMQMNEIAKTIKRSKSTVTELVNKLVRLDYVKKEKCSSDSRITYIKLTKKGQKIKDKYERIYNNLLEKTFKGFSDDEIRFLKGLLNRLNNNL</sequence>
<dbReference type="InterPro" id="IPR036390">
    <property type="entry name" value="WH_DNA-bd_sf"/>
</dbReference>
<dbReference type="GO" id="GO:0003700">
    <property type="term" value="F:DNA-binding transcription factor activity"/>
    <property type="evidence" value="ECO:0007669"/>
    <property type="project" value="InterPro"/>
</dbReference>
<dbReference type="PANTHER" id="PTHR33164">
    <property type="entry name" value="TRANSCRIPTIONAL REGULATOR, MARR FAMILY"/>
    <property type="match status" value="1"/>
</dbReference>
<dbReference type="InterPro" id="IPR000835">
    <property type="entry name" value="HTH_MarR-typ"/>
</dbReference>
<evidence type="ECO:0000313" key="3">
    <source>
        <dbReference type="Proteomes" id="UP000324143"/>
    </source>
</evidence>